<dbReference type="PROSITE" id="PS50060">
    <property type="entry name" value="MAM_2"/>
    <property type="match status" value="3"/>
</dbReference>
<dbReference type="Pfam" id="PF00629">
    <property type="entry name" value="MAM"/>
    <property type="match status" value="2"/>
</dbReference>
<accession>A0AAN8ZYN3</accession>
<dbReference type="GO" id="GO:0016020">
    <property type="term" value="C:membrane"/>
    <property type="evidence" value="ECO:0007669"/>
    <property type="project" value="InterPro"/>
</dbReference>
<dbReference type="SMART" id="SM00137">
    <property type="entry name" value="MAM"/>
    <property type="match status" value="2"/>
</dbReference>
<name>A0AAN8ZYN3_HALRR</name>
<sequence length="542" mass="60681">MCDFEESLCDFEIEDEVGTWVWMYPKQDNVSFPYANQDHTYNTGYGHYLAAPLTNDRDGIVGRVVTPEFQMERHEPQCLSFWYIHNGQMLFDTLTVFLRQGTVVYPAALWRENANHGYSWLWANIPIPSGNSKFNVIWEAKQRRWNSMGVMILDDIELHMSECPKIGTCNFQYGTCGWQNLYPSVNGTQDIVWLQAKGSDGLVNDAPAADHSGDTEGSIVDLKGDAGELSINTVVASGSESNHWYETLPTYGAWVQGQVRIEAKNFIGQNIAYQLHVIGIRHSQASIIALDDFQFEHRISCPRMPALLTTTPTPTPLVWSCDFSVDFCGMVPVEGFTASWVRNDTLEQIDGTQDPYYITISGKGTASIITTRFEASPLSPLCLTFYYIIDGANAGALSILPRQGQNTKEGFPMTDSDEILSEHRCPFSVVFPYQGDYLGEALWTQGRPQGDQWLTAHANINFEEPVEIVIEGEVGSNQNGIIALDEIKIHQASCSIIKPTDTPGEKCHYLAAPLENGRNGIVGRIVTPEFEKERHESQCLKF</sequence>
<reference evidence="2 3" key="1">
    <citation type="submission" date="2023-11" db="EMBL/GenBank/DDBJ databases">
        <title>Halocaridina rubra genome assembly.</title>
        <authorList>
            <person name="Smith C."/>
        </authorList>
    </citation>
    <scope>NUCLEOTIDE SEQUENCE [LARGE SCALE GENOMIC DNA]</scope>
    <source>
        <strain evidence="2">EP-1</strain>
        <tissue evidence="2">Whole</tissue>
    </source>
</reference>
<dbReference type="InterPro" id="IPR000998">
    <property type="entry name" value="MAM_dom"/>
</dbReference>
<evidence type="ECO:0000313" key="2">
    <source>
        <dbReference type="EMBL" id="KAK7065680.1"/>
    </source>
</evidence>
<feature type="non-terminal residue" evidence="2">
    <location>
        <position position="542"/>
    </location>
</feature>
<gene>
    <name evidence="2" type="ORF">SK128_025159</name>
</gene>
<feature type="domain" description="MAM" evidence="1">
    <location>
        <begin position="319"/>
        <end position="496"/>
    </location>
</feature>
<dbReference type="PANTHER" id="PTHR23282:SF101">
    <property type="entry name" value="MAM DOMAIN-CONTAINING PROTEIN"/>
    <property type="match status" value="1"/>
</dbReference>
<evidence type="ECO:0000259" key="1">
    <source>
        <dbReference type="PROSITE" id="PS50060"/>
    </source>
</evidence>
<keyword evidence="3" id="KW-1185">Reference proteome</keyword>
<dbReference type="CDD" id="cd06263">
    <property type="entry name" value="MAM"/>
    <property type="match status" value="2"/>
</dbReference>
<proteinExistence type="predicted"/>
<organism evidence="2 3">
    <name type="scientific">Halocaridina rubra</name>
    <name type="common">Hawaiian red shrimp</name>
    <dbReference type="NCBI Taxonomy" id="373956"/>
    <lineage>
        <taxon>Eukaryota</taxon>
        <taxon>Metazoa</taxon>
        <taxon>Ecdysozoa</taxon>
        <taxon>Arthropoda</taxon>
        <taxon>Crustacea</taxon>
        <taxon>Multicrustacea</taxon>
        <taxon>Malacostraca</taxon>
        <taxon>Eumalacostraca</taxon>
        <taxon>Eucarida</taxon>
        <taxon>Decapoda</taxon>
        <taxon>Pleocyemata</taxon>
        <taxon>Caridea</taxon>
        <taxon>Atyoidea</taxon>
        <taxon>Atyidae</taxon>
        <taxon>Halocaridina</taxon>
    </lineage>
</organism>
<dbReference type="PANTHER" id="PTHR23282">
    <property type="entry name" value="APICAL ENDOSOMAL GLYCOPROTEIN PRECURSOR"/>
    <property type="match status" value="1"/>
</dbReference>
<evidence type="ECO:0000313" key="3">
    <source>
        <dbReference type="Proteomes" id="UP001381693"/>
    </source>
</evidence>
<dbReference type="InterPro" id="IPR013320">
    <property type="entry name" value="ConA-like_dom_sf"/>
</dbReference>
<dbReference type="AlphaFoldDB" id="A0AAN8ZYN3"/>
<feature type="domain" description="MAM" evidence="1">
    <location>
        <begin position="1"/>
        <end position="165"/>
    </location>
</feature>
<feature type="domain" description="MAM" evidence="1">
    <location>
        <begin position="167"/>
        <end position="220"/>
    </location>
</feature>
<dbReference type="InterPro" id="IPR051560">
    <property type="entry name" value="MAM_domain-containing"/>
</dbReference>
<dbReference type="SUPFAM" id="SSF49899">
    <property type="entry name" value="Concanavalin A-like lectins/glucanases"/>
    <property type="match status" value="3"/>
</dbReference>
<dbReference type="Gene3D" id="2.60.120.200">
    <property type="match status" value="2"/>
</dbReference>
<protein>
    <recommendedName>
        <fullName evidence="1">MAM domain-containing protein</fullName>
    </recommendedName>
</protein>
<comment type="caution">
    <text evidence="2">The sequence shown here is derived from an EMBL/GenBank/DDBJ whole genome shotgun (WGS) entry which is preliminary data.</text>
</comment>
<dbReference type="Proteomes" id="UP001381693">
    <property type="component" value="Unassembled WGS sequence"/>
</dbReference>
<dbReference type="EMBL" id="JAXCGZ010020109">
    <property type="protein sequence ID" value="KAK7065680.1"/>
    <property type="molecule type" value="Genomic_DNA"/>
</dbReference>